<feature type="region of interest" description="Disordered" evidence="1">
    <location>
        <begin position="537"/>
        <end position="563"/>
    </location>
</feature>
<name>A0A412KBR7_BIFAD</name>
<evidence type="ECO:0000313" key="2">
    <source>
        <dbReference type="EMBL" id="RGS66109.1"/>
    </source>
</evidence>
<reference evidence="2 3" key="1">
    <citation type="submission" date="2018-08" db="EMBL/GenBank/DDBJ databases">
        <title>A genome reference for cultivated species of the human gut microbiota.</title>
        <authorList>
            <person name="Zou Y."/>
            <person name="Xue W."/>
            <person name="Luo G."/>
        </authorList>
    </citation>
    <scope>NUCLEOTIDE SEQUENCE [LARGE SCALE GENOMIC DNA]</scope>
    <source>
        <strain evidence="2 3">AF21-27</strain>
    </source>
</reference>
<organism evidence="2 3">
    <name type="scientific">Bifidobacterium adolescentis</name>
    <dbReference type="NCBI Taxonomy" id="1680"/>
    <lineage>
        <taxon>Bacteria</taxon>
        <taxon>Bacillati</taxon>
        <taxon>Actinomycetota</taxon>
        <taxon>Actinomycetes</taxon>
        <taxon>Bifidobacteriales</taxon>
        <taxon>Bifidobacteriaceae</taxon>
        <taxon>Bifidobacterium</taxon>
    </lineage>
</organism>
<sequence length="563" mass="60836">MGDIQMTNVPDSWRPSGGSVALTKLVVPTSIDGLTNQENELLAELAEVWTRHASRNRKLTAYYESKEPLVDFGLTVPQSIKDHYTPLGWARKAVDMLAELCVFEGFVSPGVDDPFQLQDFMSGIGFTSVLQQAIQTALIHGCSFLSVIQDAENRPLIRTHTAESSAAIWDYPNRRVKACMAITDVNNDNEAIGLVLYMPTRNISVSRSLGTWYVQGSQPTVNGECSVFRLAYKATEVKPFGRSRISHDAMNIIDGANRTIVRAEANAEFYAFPKILLMGTSDELASLSADAALKLYMGRYNMISKDADGDSPTVTQLAASSMDPHLTMLKSWAAMFASAMNIPASSLGIVSDANPTSADATEAQREDLIIEARHCDRDFGESILQATRLVARIQDPSVSDDDLMKLQVDWKNPNTPSSSMSADAFSKLAGSIDSFANSEVGMARAGLSRSEIVRLKADQRKAQAGQVLDQIRGMRQQTEQTQDDGERQTDASTQSTVAGGLKDSFDALGVAIRAGVTPESAASMLGLKGIEFTGMTPVSLKLPEGGGNEPEQSEPASGTTQKA</sequence>
<dbReference type="InterPro" id="IPR021145">
    <property type="entry name" value="Portal_protein_SPP1_Gp6-like"/>
</dbReference>
<feature type="region of interest" description="Disordered" evidence="1">
    <location>
        <begin position="464"/>
        <end position="498"/>
    </location>
</feature>
<feature type="compositionally biased region" description="Polar residues" evidence="1">
    <location>
        <begin position="554"/>
        <end position="563"/>
    </location>
</feature>
<proteinExistence type="predicted"/>
<accession>A0A412KBR7</accession>
<evidence type="ECO:0000313" key="3">
    <source>
        <dbReference type="Proteomes" id="UP000285462"/>
    </source>
</evidence>
<comment type="caution">
    <text evidence="2">The sequence shown here is derived from an EMBL/GenBank/DDBJ whole genome shotgun (WGS) entry which is preliminary data.</text>
</comment>
<dbReference type="Proteomes" id="UP000285462">
    <property type="component" value="Unassembled WGS sequence"/>
</dbReference>
<evidence type="ECO:0000256" key="1">
    <source>
        <dbReference type="SAM" id="MobiDB-lite"/>
    </source>
</evidence>
<dbReference type="Pfam" id="PF05133">
    <property type="entry name" value="SPP1_portal"/>
    <property type="match status" value="1"/>
</dbReference>
<dbReference type="EMBL" id="QRVT01000001">
    <property type="protein sequence ID" value="RGS66109.1"/>
    <property type="molecule type" value="Genomic_DNA"/>
</dbReference>
<gene>
    <name evidence="2" type="ORF">DWX79_03325</name>
</gene>
<dbReference type="RefSeq" id="WP_117759457.1">
    <property type="nucleotide sequence ID" value="NZ_QRVT01000001.1"/>
</dbReference>
<protein>
    <submittedName>
        <fullName evidence="2">Phage portal protein</fullName>
    </submittedName>
</protein>
<dbReference type="AlphaFoldDB" id="A0A412KBR7"/>